<dbReference type="EMBL" id="SBLC01000006">
    <property type="protein sequence ID" value="RWY42953.1"/>
    <property type="molecule type" value="Genomic_DNA"/>
</dbReference>
<proteinExistence type="predicted"/>
<organism evidence="1 2">
    <name type="scientific">Falsigemmobacter intermedius</name>
    <dbReference type="NCBI Taxonomy" id="1553448"/>
    <lineage>
        <taxon>Bacteria</taxon>
        <taxon>Pseudomonadati</taxon>
        <taxon>Pseudomonadota</taxon>
        <taxon>Alphaproteobacteria</taxon>
        <taxon>Rhodobacterales</taxon>
        <taxon>Paracoccaceae</taxon>
        <taxon>Falsigemmobacter</taxon>
    </lineage>
</organism>
<dbReference type="OrthoDB" id="7642434at2"/>
<sequence>MNRPPARPWQLVLIVWGTKYGGGDLSRIILAARALSPSLARVVVITDRPRDGLPEPVLQRPFPEGWLLPQLLRSGCQAKLAMFTEGLIPTDMPALFSDLDTLFLKDPAALIDLMETPQTVALFRSTPLRFGWPGRLAFRLTKGRRYARGNSSLVVFHPAETAYIAARFQALLKDWPDCTFHPMRADERFISWAAQDVIREIPGRLAVKMPTEFMLPWTWASRALGALPWVRRRRAGLTAITLPGDAVKPEALLAAPEGALIVDHKGRRMIWSDAALGPIRQLILKAIRALPPGVQR</sequence>
<name>A0A444MDQ6_9RHOB</name>
<dbReference type="Proteomes" id="UP000287168">
    <property type="component" value="Unassembled WGS sequence"/>
</dbReference>
<dbReference type="InterPro" id="IPR029044">
    <property type="entry name" value="Nucleotide-diphossugar_trans"/>
</dbReference>
<evidence type="ECO:0000313" key="2">
    <source>
        <dbReference type="Proteomes" id="UP000287168"/>
    </source>
</evidence>
<dbReference type="RefSeq" id="WP_128487218.1">
    <property type="nucleotide sequence ID" value="NZ_JBHLXB010000088.1"/>
</dbReference>
<reference evidence="1 2" key="1">
    <citation type="journal article" date="2015" name="Int. J. Syst. Evol. Microbiol.">
        <title>Gemmobacter intermedius sp. nov., isolated from a white stork (Ciconia ciconia).</title>
        <authorList>
            <person name="Kampfer P."/>
            <person name="Jerzak L."/>
            <person name="Wilharm G."/>
            <person name="Golke J."/>
            <person name="Busse H.J."/>
            <person name="Glaeser S.P."/>
        </authorList>
    </citation>
    <scope>NUCLEOTIDE SEQUENCE [LARGE SCALE GENOMIC DNA]</scope>
    <source>
        <strain evidence="1 2">119/4</strain>
    </source>
</reference>
<dbReference type="AlphaFoldDB" id="A0A444MDQ6"/>
<evidence type="ECO:0008006" key="3">
    <source>
        <dbReference type="Google" id="ProtNLM"/>
    </source>
</evidence>
<accession>A0A444MDQ6</accession>
<evidence type="ECO:0000313" key="1">
    <source>
        <dbReference type="EMBL" id="RWY42953.1"/>
    </source>
</evidence>
<protein>
    <recommendedName>
        <fullName evidence="3">Glycosyl transferase</fullName>
    </recommendedName>
</protein>
<keyword evidence="2" id="KW-1185">Reference proteome</keyword>
<gene>
    <name evidence="1" type="ORF">EP867_05580</name>
</gene>
<dbReference type="SUPFAM" id="SSF53448">
    <property type="entry name" value="Nucleotide-diphospho-sugar transferases"/>
    <property type="match status" value="1"/>
</dbReference>
<comment type="caution">
    <text evidence="1">The sequence shown here is derived from an EMBL/GenBank/DDBJ whole genome shotgun (WGS) entry which is preliminary data.</text>
</comment>